<dbReference type="Pfam" id="PF03401">
    <property type="entry name" value="TctC"/>
    <property type="match status" value="1"/>
</dbReference>
<dbReference type="CDD" id="cd07012">
    <property type="entry name" value="PBP2_Bug_TTT"/>
    <property type="match status" value="1"/>
</dbReference>
<dbReference type="Gene3D" id="3.40.190.10">
    <property type="entry name" value="Periplasmic binding protein-like II"/>
    <property type="match status" value="1"/>
</dbReference>
<dbReference type="SUPFAM" id="SSF53850">
    <property type="entry name" value="Periplasmic binding protein-like II"/>
    <property type="match status" value="1"/>
</dbReference>
<evidence type="ECO:0000313" key="3">
    <source>
        <dbReference type="EMBL" id="QKV52185.1"/>
    </source>
</evidence>
<reference evidence="3 4" key="1">
    <citation type="submission" date="2020-06" db="EMBL/GenBank/DDBJ databases">
        <title>Acidovorax antarctica sp. nov., isolated from Corinth ice sheet soil, Antarctic Fields Peninsula.</title>
        <authorList>
            <person name="Xu Q."/>
            <person name="Peng F."/>
        </authorList>
    </citation>
    <scope>NUCLEOTIDE SEQUENCE [LARGE SCALE GENOMIC DNA]</scope>
    <source>
        <strain evidence="3 4">16-35-5</strain>
    </source>
</reference>
<feature type="chain" id="PRO_5026666612" evidence="2">
    <location>
        <begin position="26"/>
        <end position="323"/>
    </location>
</feature>
<accession>A0A6N1X341</accession>
<dbReference type="PANTHER" id="PTHR42928">
    <property type="entry name" value="TRICARBOXYLATE-BINDING PROTEIN"/>
    <property type="match status" value="1"/>
</dbReference>
<sequence>MDSKRKVLKIMAAAGLLAVSGMALAQSGKPVRMLLPLAAGGSSDTIGRAVANEMSKTLGTTIVAENKPGASGTLALGEVIRTPVSNPTFGLVLGSTLAVVPHLMKVPYDSVKDVKPVVQLGITPFVLLVNKNHPAKNLAEFVAMSKRKPQTFGSYGAGTSSHVTGEAFNNAAGLKQVHVPYKGTAPAINDLLGSQVDSVVADFGVAGQHIGKDGKLRALAVTGPARSEGFPDVPTFGEQGYASMNDLVGWIAFVTSSATSDEQVASWAKAASNALRVPEVRQRLVSQGYVPAGTYGKEFDKIVADEPVRWGGLIKASNITLEN</sequence>
<evidence type="ECO:0000313" key="4">
    <source>
        <dbReference type="Proteomes" id="UP000509579"/>
    </source>
</evidence>
<dbReference type="RefSeq" id="WP_175503086.1">
    <property type="nucleotide sequence ID" value="NZ_CAURQT010000001.1"/>
</dbReference>
<dbReference type="EMBL" id="CP054840">
    <property type="protein sequence ID" value="QKV52185.1"/>
    <property type="molecule type" value="Genomic_DNA"/>
</dbReference>
<evidence type="ECO:0000256" key="2">
    <source>
        <dbReference type="SAM" id="SignalP"/>
    </source>
</evidence>
<name>A0A6N1X341_9BURK</name>
<feature type="signal peptide" evidence="2">
    <location>
        <begin position="1"/>
        <end position="25"/>
    </location>
</feature>
<protein>
    <submittedName>
        <fullName evidence="3">Tripartite tricarboxylate transporter substrate binding protein</fullName>
    </submittedName>
</protein>
<evidence type="ECO:0000256" key="1">
    <source>
        <dbReference type="ARBA" id="ARBA00006987"/>
    </source>
</evidence>
<dbReference type="Gene3D" id="3.40.190.150">
    <property type="entry name" value="Bordetella uptake gene, domain 1"/>
    <property type="match status" value="1"/>
</dbReference>
<keyword evidence="2" id="KW-0732">Signal</keyword>
<comment type="similarity">
    <text evidence="1">Belongs to the UPF0065 (bug) family.</text>
</comment>
<organism evidence="3 4">
    <name type="scientific">Comamonas antarctica</name>
    <dbReference type="NCBI Taxonomy" id="2743470"/>
    <lineage>
        <taxon>Bacteria</taxon>
        <taxon>Pseudomonadati</taxon>
        <taxon>Pseudomonadota</taxon>
        <taxon>Betaproteobacteria</taxon>
        <taxon>Burkholderiales</taxon>
        <taxon>Comamonadaceae</taxon>
        <taxon>Comamonas</taxon>
    </lineage>
</organism>
<dbReference type="KEGG" id="aant:HUK68_04315"/>
<dbReference type="InterPro" id="IPR042100">
    <property type="entry name" value="Bug_dom1"/>
</dbReference>
<dbReference type="InterPro" id="IPR005064">
    <property type="entry name" value="BUG"/>
</dbReference>
<keyword evidence="4" id="KW-1185">Reference proteome</keyword>
<dbReference type="PIRSF" id="PIRSF017082">
    <property type="entry name" value="YflP"/>
    <property type="match status" value="1"/>
</dbReference>
<dbReference type="Proteomes" id="UP000509579">
    <property type="component" value="Chromosome"/>
</dbReference>
<dbReference type="AlphaFoldDB" id="A0A6N1X341"/>
<dbReference type="PANTHER" id="PTHR42928:SF5">
    <property type="entry name" value="BLR1237 PROTEIN"/>
    <property type="match status" value="1"/>
</dbReference>
<proteinExistence type="inferred from homology"/>
<gene>
    <name evidence="3" type="ORF">HUK68_04315</name>
</gene>